<name>A0A8H7D472_9AGAR</name>
<dbReference type="Proteomes" id="UP000620124">
    <property type="component" value="Unassembled WGS sequence"/>
</dbReference>
<protein>
    <submittedName>
        <fullName evidence="2">Uncharacterized protein</fullName>
    </submittedName>
</protein>
<dbReference type="EMBL" id="JACAZI010000006">
    <property type="protein sequence ID" value="KAF7358346.1"/>
    <property type="molecule type" value="Genomic_DNA"/>
</dbReference>
<dbReference type="OrthoDB" id="3183767at2759"/>
<dbReference type="AlphaFoldDB" id="A0A8H7D472"/>
<sequence>MPSENAAWAASAPSKKRKRKAPQKTLPTLDFANSESLPFTPPEFHYHISQYRKFHFNLTHWLGEHHEDPAVKDFRSKLQEHLLRRLLHPNWSGDGTEYSSQERNLLLIDSMNPQTRADIMTLAPEDATDGHPFSYARILGVFHCSSGFVASVSITVIEFLPDSDPNAYGFVDPDEVIRGSHLIPAFAHGPTQPVEYTTLARKEDEYDDWRYHHVNFFVDRDMFMRYLSGGIRHYQVPVPDEDPEEIRTYDEEPEGEATPGGEDMEDTPNANGPLPSPLADGLDDDDDDSGGEEDEEEAPADGRRDFDEEEEEEEEEEPQFGPEDGENNIDDLAVQMGYDDL</sequence>
<gene>
    <name evidence="2" type="ORF">MVEN_00884200</name>
</gene>
<feature type="compositionally biased region" description="Acidic residues" evidence="1">
    <location>
        <begin position="307"/>
        <end position="329"/>
    </location>
</feature>
<accession>A0A8H7D472</accession>
<comment type="caution">
    <text evidence="2">The sequence shown here is derived from an EMBL/GenBank/DDBJ whole genome shotgun (WGS) entry which is preliminary data.</text>
</comment>
<evidence type="ECO:0000313" key="3">
    <source>
        <dbReference type="Proteomes" id="UP000620124"/>
    </source>
</evidence>
<feature type="compositionally biased region" description="Acidic residues" evidence="1">
    <location>
        <begin position="281"/>
        <end position="299"/>
    </location>
</feature>
<proteinExistence type="predicted"/>
<feature type="region of interest" description="Disordered" evidence="1">
    <location>
        <begin position="1"/>
        <end position="28"/>
    </location>
</feature>
<reference evidence="2" key="1">
    <citation type="submission" date="2020-05" db="EMBL/GenBank/DDBJ databases">
        <title>Mycena genomes resolve the evolution of fungal bioluminescence.</title>
        <authorList>
            <person name="Tsai I.J."/>
        </authorList>
    </citation>
    <scope>NUCLEOTIDE SEQUENCE</scope>
    <source>
        <strain evidence="2">CCC161011</strain>
    </source>
</reference>
<feature type="region of interest" description="Disordered" evidence="1">
    <location>
        <begin position="250"/>
        <end position="341"/>
    </location>
</feature>
<keyword evidence="3" id="KW-1185">Reference proteome</keyword>
<feature type="compositionally biased region" description="Low complexity" evidence="1">
    <location>
        <begin position="1"/>
        <end position="13"/>
    </location>
</feature>
<organism evidence="2 3">
    <name type="scientific">Mycena venus</name>
    <dbReference type="NCBI Taxonomy" id="2733690"/>
    <lineage>
        <taxon>Eukaryota</taxon>
        <taxon>Fungi</taxon>
        <taxon>Dikarya</taxon>
        <taxon>Basidiomycota</taxon>
        <taxon>Agaricomycotina</taxon>
        <taxon>Agaricomycetes</taxon>
        <taxon>Agaricomycetidae</taxon>
        <taxon>Agaricales</taxon>
        <taxon>Marasmiineae</taxon>
        <taxon>Mycenaceae</taxon>
        <taxon>Mycena</taxon>
    </lineage>
</organism>
<evidence type="ECO:0000313" key="2">
    <source>
        <dbReference type="EMBL" id="KAF7358346.1"/>
    </source>
</evidence>
<evidence type="ECO:0000256" key="1">
    <source>
        <dbReference type="SAM" id="MobiDB-lite"/>
    </source>
</evidence>